<accession>A0AAE0S856</accession>
<evidence type="ECO:0000313" key="2">
    <source>
        <dbReference type="EMBL" id="KAK3586959.1"/>
    </source>
</evidence>
<name>A0AAE0S856_9BIVA</name>
<proteinExistence type="predicted"/>
<feature type="region of interest" description="Disordered" evidence="1">
    <location>
        <begin position="1"/>
        <end position="64"/>
    </location>
</feature>
<sequence>MSQSTEMPFQAGEKIRADSGQEVPFQPGKKKNLLSYNSGQEEDGPEYRNVLSSGREDKDRLFPGSPFYNQEIRISSSIKQFGTKCSFSDARNIMKMPLSGVREEDGP</sequence>
<comment type="caution">
    <text evidence="2">The sequence shown here is derived from an EMBL/GenBank/DDBJ whole genome shotgun (WGS) entry which is preliminary data.</text>
</comment>
<reference evidence="2" key="1">
    <citation type="journal article" date="2021" name="Genome Biol. Evol.">
        <title>A High-Quality Reference Genome for a Parasitic Bivalve with Doubly Uniparental Inheritance (Bivalvia: Unionida).</title>
        <authorList>
            <person name="Smith C.H."/>
        </authorList>
    </citation>
    <scope>NUCLEOTIDE SEQUENCE</scope>
    <source>
        <strain evidence="2">CHS0354</strain>
    </source>
</reference>
<evidence type="ECO:0000313" key="3">
    <source>
        <dbReference type="Proteomes" id="UP001195483"/>
    </source>
</evidence>
<evidence type="ECO:0000256" key="1">
    <source>
        <dbReference type="SAM" id="MobiDB-lite"/>
    </source>
</evidence>
<organism evidence="2 3">
    <name type="scientific">Potamilus streckersoni</name>
    <dbReference type="NCBI Taxonomy" id="2493646"/>
    <lineage>
        <taxon>Eukaryota</taxon>
        <taxon>Metazoa</taxon>
        <taxon>Spiralia</taxon>
        <taxon>Lophotrochozoa</taxon>
        <taxon>Mollusca</taxon>
        <taxon>Bivalvia</taxon>
        <taxon>Autobranchia</taxon>
        <taxon>Heteroconchia</taxon>
        <taxon>Palaeoheterodonta</taxon>
        <taxon>Unionida</taxon>
        <taxon>Unionoidea</taxon>
        <taxon>Unionidae</taxon>
        <taxon>Ambleminae</taxon>
        <taxon>Lampsilini</taxon>
        <taxon>Potamilus</taxon>
    </lineage>
</organism>
<reference evidence="2" key="3">
    <citation type="submission" date="2023-05" db="EMBL/GenBank/DDBJ databases">
        <authorList>
            <person name="Smith C.H."/>
        </authorList>
    </citation>
    <scope>NUCLEOTIDE SEQUENCE</scope>
    <source>
        <strain evidence="2">CHS0354</strain>
        <tissue evidence="2">Mantle</tissue>
    </source>
</reference>
<gene>
    <name evidence="2" type="ORF">CHS0354_026676</name>
</gene>
<keyword evidence="3" id="KW-1185">Reference proteome</keyword>
<reference evidence="2" key="2">
    <citation type="journal article" date="2021" name="Genome Biol. Evol.">
        <title>Developing a high-quality reference genome for a parasitic bivalve with doubly uniparental inheritance (Bivalvia: Unionida).</title>
        <authorList>
            <person name="Smith C.H."/>
        </authorList>
    </citation>
    <scope>NUCLEOTIDE SEQUENCE</scope>
    <source>
        <strain evidence="2">CHS0354</strain>
        <tissue evidence="2">Mantle</tissue>
    </source>
</reference>
<dbReference type="Proteomes" id="UP001195483">
    <property type="component" value="Unassembled WGS sequence"/>
</dbReference>
<dbReference type="EMBL" id="JAEAOA010001593">
    <property type="protein sequence ID" value="KAK3586959.1"/>
    <property type="molecule type" value="Genomic_DNA"/>
</dbReference>
<protein>
    <submittedName>
        <fullName evidence="2">Uncharacterized protein</fullName>
    </submittedName>
</protein>
<dbReference type="AlphaFoldDB" id="A0AAE0S856"/>